<evidence type="ECO:0000256" key="1">
    <source>
        <dbReference type="ARBA" id="ARBA00006484"/>
    </source>
</evidence>
<evidence type="ECO:0000313" key="4">
    <source>
        <dbReference type="Proteomes" id="UP000183561"/>
    </source>
</evidence>
<dbReference type="GO" id="GO:0016491">
    <property type="term" value="F:oxidoreductase activity"/>
    <property type="evidence" value="ECO:0007669"/>
    <property type="project" value="UniProtKB-KW"/>
</dbReference>
<sequence>MLSCTAKSGLVTGASGGLGRATVLALAAHGANVIALSRNADTLQETARMARGLQGTVVALQADVTDEPSVVDALTQVETSFGTLDFVVNNAGRQIERNFLETTNEDWDAVDLTNVRGPFWVCKHAAAAMLRHGRGGSIVNIASVLSVSADPMLTAYTASKHAVLGLTRSIAVTRQLARAGIRANAVLPGDMNTPMVQQYFAAHADPELARQEIASAYPVERIAEPAEVANVVRFLVSDDASFVNGAAIVVDGGLGAALYTN</sequence>
<proteinExistence type="inferred from homology"/>
<dbReference type="Pfam" id="PF13561">
    <property type="entry name" value="adh_short_C2"/>
    <property type="match status" value="1"/>
</dbReference>
<dbReference type="AlphaFoldDB" id="A0A1H4MC51"/>
<name>A0A1H4MC51_9NOCA</name>
<protein>
    <submittedName>
        <fullName evidence="3">NAD(P)-dependent dehydrogenase, short-chain alcohol dehydrogenase family</fullName>
    </submittedName>
</protein>
<dbReference type="PRINTS" id="PR00080">
    <property type="entry name" value="SDRFAMILY"/>
</dbReference>
<reference evidence="4" key="1">
    <citation type="submission" date="2016-10" db="EMBL/GenBank/DDBJ databases">
        <authorList>
            <person name="Varghese N."/>
            <person name="Submissions S."/>
        </authorList>
    </citation>
    <scope>NUCLEOTIDE SEQUENCE [LARGE SCALE GENOMIC DNA]</scope>
    <source>
        <strain evidence="4">DSM 44498</strain>
    </source>
</reference>
<dbReference type="PRINTS" id="PR00081">
    <property type="entry name" value="GDHRDH"/>
</dbReference>
<keyword evidence="2" id="KW-0560">Oxidoreductase</keyword>
<evidence type="ECO:0000313" key="3">
    <source>
        <dbReference type="EMBL" id="SEB80599.1"/>
    </source>
</evidence>
<evidence type="ECO:0000256" key="2">
    <source>
        <dbReference type="ARBA" id="ARBA00023002"/>
    </source>
</evidence>
<organism evidence="3 4">
    <name type="scientific">Rhodococcus koreensis</name>
    <dbReference type="NCBI Taxonomy" id="99653"/>
    <lineage>
        <taxon>Bacteria</taxon>
        <taxon>Bacillati</taxon>
        <taxon>Actinomycetota</taxon>
        <taxon>Actinomycetes</taxon>
        <taxon>Mycobacteriales</taxon>
        <taxon>Nocardiaceae</taxon>
        <taxon>Rhodococcus</taxon>
    </lineage>
</organism>
<comment type="similarity">
    <text evidence="1">Belongs to the short-chain dehydrogenases/reductases (SDR) family.</text>
</comment>
<dbReference type="InterPro" id="IPR020904">
    <property type="entry name" value="Sc_DH/Rdtase_CS"/>
</dbReference>
<dbReference type="PANTHER" id="PTHR24321">
    <property type="entry name" value="DEHYDROGENASES, SHORT CHAIN"/>
    <property type="match status" value="1"/>
</dbReference>
<dbReference type="FunFam" id="3.40.50.720:FF:000084">
    <property type="entry name" value="Short-chain dehydrogenase reductase"/>
    <property type="match status" value="1"/>
</dbReference>
<dbReference type="InterPro" id="IPR036291">
    <property type="entry name" value="NAD(P)-bd_dom_sf"/>
</dbReference>
<dbReference type="Proteomes" id="UP000183561">
    <property type="component" value="Unassembled WGS sequence"/>
</dbReference>
<keyword evidence="4" id="KW-1185">Reference proteome</keyword>
<dbReference type="InterPro" id="IPR002347">
    <property type="entry name" value="SDR_fam"/>
</dbReference>
<dbReference type="PANTHER" id="PTHR24321:SF8">
    <property type="entry name" value="ESTRADIOL 17-BETA-DEHYDROGENASE 8-RELATED"/>
    <property type="match status" value="1"/>
</dbReference>
<dbReference type="SUPFAM" id="SSF51735">
    <property type="entry name" value="NAD(P)-binding Rossmann-fold domains"/>
    <property type="match status" value="1"/>
</dbReference>
<gene>
    <name evidence="3" type="ORF">SAMN04490239_1738</name>
</gene>
<accession>A0A1H4MC51</accession>
<dbReference type="PROSITE" id="PS00061">
    <property type="entry name" value="ADH_SHORT"/>
    <property type="match status" value="1"/>
</dbReference>
<dbReference type="RefSeq" id="WP_072948736.1">
    <property type="nucleotide sequence ID" value="NZ_FNSV01000005.1"/>
</dbReference>
<dbReference type="CDD" id="cd05233">
    <property type="entry name" value="SDR_c"/>
    <property type="match status" value="1"/>
</dbReference>
<dbReference type="EMBL" id="FNSV01000005">
    <property type="protein sequence ID" value="SEB80599.1"/>
    <property type="molecule type" value="Genomic_DNA"/>
</dbReference>
<dbReference type="Gene3D" id="3.40.50.720">
    <property type="entry name" value="NAD(P)-binding Rossmann-like Domain"/>
    <property type="match status" value="1"/>
</dbReference>
<dbReference type="OrthoDB" id="7064009at2"/>